<comment type="caution">
    <text evidence="2">The sequence shown here is derived from an EMBL/GenBank/DDBJ whole genome shotgun (WGS) entry which is preliminary data.</text>
</comment>
<evidence type="ECO:0000256" key="1">
    <source>
        <dbReference type="SAM" id="Phobius"/>
    </source>
</evidence>
<protein>
    <submittedName>
        <fullName evidence="2">Uncharacterized protein</fullName>
    </submittedName>
</protein>
<evidence type="ECO:0000313" key="3">
    <source>
        <dbReference type="Proteomes" id="UP001153269"/>
    </source>
</evidence>
<dbReference type="Proteomes" id="UP001153269">
    <property type="component" value="Unassembled WGS sequence"/>
</dbReference>
<sequence>MASVNPSPVTSRSLMGLTSERTAQWTAPGIQLLWIQLLWIQLLRVAHTRTRRRLNRSRLQSAALWVLFHFRRPRGRGVFITELEFWNVEQAVVWRGGGEAPCHDTDGCMSTSGS</sequence>
<keyword evidence="1" id="KW-0812">Transmembrane</keyword>
<gene>
    <name evidence="2" type="ORF">PLEPLA_LOCUS20211</name>
</gene>
<feature type="transmembrane region" description="Helical" evidence="1">
    <location>
        <begin position="25"/>
        <end position="46"/>
    </location>
</feature>
<name>A0A9N7YPT0_PLEPL</name>
<proteinExistence type="predicted"/>
<dbReference type="EMBL" id="CADEAL010001411">
    <property type="protein sequence ID" value="CAB1432154.1"/>
    <property type="molecule type" value="Genomic_DNA"/>
</dbReference>
<organism evidence="2 3">
    <name type="scientific">Pleuronectes platessa</name>
    <name type="common">European plaice</name>
    <dbReference type="NCBI Taxonomy" id="8262"/>
    <lineage>
        <taxon>Eukaryota</taxon>
        <taxon>Metazoa</taxon>
        <taxon>Chordata</taxon>
        <taxon>Craniata</taxon>
        <taxon>Vertebrata</taxon>
        <taxon>Euteleostomi</taxon>
        <taxon>Actinopterygii</taxon>
        <taxon>Neopterygii</taxon>
        <taxon>Teleostei</taxon>
        <taxon>Neoteleostei</taxon>
        <taxon>Acanthomorphata</taxon>
        <taxon>Carangaria</taxon>
        <taxon>Pleuronectiformes</taxon>
        <taxon>Pleuronectoidei</taxon>
        <taxon>Pleuronectidae</taxon>
        <taxon>Pleuronectes</taxon>
    </lineage>
</organism>
<reference evidence="2" key="1">
    <citation type="submission" date="2020-03" db="EMBL/GenBank/DDBJ databases">
        <authorList>
            <person name="Weist P."/>
        </authorList>
    </citation>
    <scope>NUCLEOTIDE SEQUENCE</scope>
</reference>
<keyword evidence="1" id="KW-0472">Membrane</keyword>
<keyword evidence="3" id="KW-1185">Reference proteome</keyword>
<keyword evidence="1" id="KW-1133">Transmembrane helix</keyword>
<evidence type="ECO:0000313" key="2">
    <source>
        <dbReference type="EMBL" id="CAB1432154.1"/>
    </source>
</evidence>
<dbReference type="AlphaFoldDB" id="A0A9N7YPT0"/>
<accession>A0A9N7YPT0</accession>